<proteinExistence type="predicted"/>
<sequence length="135" mass="15425">MIKFSETANAVDLINMLDDWSKKHGKSMELLSDNGLCYIAESMTDYCGKKGIKQIFTTKYNPTGNAISEYINLTILLILKIYKNRPLEIVQVIIENRLNSQYHSSIGRTPKSILEEYSINPNIQVVNQPIMILKK</sequence>
<dbReference type="SUPFAM" id="SSF53098">
    <property type="entry name" value="Ribonuclease H-like"/>
    <property type="match status" value="1"/>
</dbReference>
<dbReference type="InterPro" id="IPR012337">
    <property type="entry name" value="RNaseH-like_sf"/>
</dbReference>
<evidence type="ECO:0000313" key="2">
    <source>
        <dbReference type="EMBL" id="KRH93880.1"/>
    </source>
</evidence>
<dbReference type="GO" id="GO:0003676">
    <property type="term" value="F:nucleic acid binding"/>
    <property type="evidence" value="ECO:0007669"/>
    <property type="project" value="InterPro"/>
</dbReference>
<organism evidence="2 3">
    <name type="scientific">Pseudoloma neurophilia</name>
    <dbReference type="NCBI Taxonomy" id="146866"/>
    <lineage>
        <taxon>Eukaryota</taxon>
        <taxon>Fungi</taxon>
        <taxon>Fungi incertae sedis</taxon>
        <taxon>Microsporidia</taxon>
        <taxon>Pseudoloma</taxon>
    </lineage>
</organism>
<evidence type="ECO:0000259" key="1">
    <source>
        <dbReference type="PROSITE" id="PS50994"/>
    </source>
</evidence>
<accession>A0A0R0LXL1</accession>
<dbReference type="GO" id="GO:0015074">
    <property type="term" value="P:DNA integration"/>
    <property type="evidence" value="ECO:0007669"/>
    <property type="project" value="InterPro"/>
</dbReference>
<gene>
    <name evidence="2" type="ORF">M153_5040005089</name>
</gene>
<evidence type="ECO:0000313" key="3">
    <source>
        <dbReference type="Proteomes" id="UP000051530"/>
    </source>
</evidence>
<reference evidence="2 3" key="1">
    <citation type="submission" date="2015-07" db="EMBL/GenBank/DDBJ databases">
        <title>The genome of Pseudoloma neurophilia, a relevant intracellular parasite of the zebrafish.</title>
        <authorList>
            <person name="Ndikumana S."/>
            <person name="Pelin A."/>
            <person name="Sanders J."/>
            <person name="Corradi N."/>
        </authorList>
    </citation>
    <scope>NUCLEOTIDE SEQUENCE [LARGE SCALE GENOMIC DNA]</scope>
    <source>
        <strain evidence="2 3">MK1</strain>
    </source>
</reference>
<dbReference type="VEuPathDB" id="MicrosporidiaDB:M153_5040005089"/>
<dbReference type="Proteomes" id="UP000051530">
    <property type="component" value="Unassembled WGS sequence"/>
</dbReference>
<keyword evidence="3" id="KW-1185">Reference proteome</keyword>
<dbReference type="Gene3D" id="3.30.420.10">
    <property type="entry name" value="Ribonuclease H-like superfamily/Ribonuclease H"/>
    <property type="match status" value="1"/>
</dbReference>
<dbReference type="PROSITE" id="PS50994">
    <property type="entry name" value="INTEGRASE"/>
    <property type="match status" value="1"/>
</dbReference>
<dbReference type="InterPro" id="IPR036397">
    <property type="entry name" value="RNaseH_sf"/>
</dbReference>
<comment type="caution">
    <text evidence="2">The sequence shown here is derived from an EMBL/GenBank/DDBJ whole genome shotgun (WGS) entry which is preliminary data.</text>
</comment>
<name>A0A0R0LXL1_9MICR</name>
<feature type="domain" description="Integrase catalytic" evidence="1">
    <location>
        <begin position="1"/>
        <end position="118"/>
    </location>
</feature>
<dbReference type="InterPro" id="IPR001584">
    <property type="entry name" value="Integrase_cat-core"/>
</dbReference>
<dbReference type="AlphaFoldDB" id="A0A0R0LXL1"/>
<protein>
    <submittedName>
        <fullName evidence="2">Putative LTR transposable element</fullName>
    </submittedName>
</protein>
<dbReference type="GO" id="GO:0005634">
    <property type="term" value="C:nucleus"/>
    <property type="evidence" value="ECO:0007669"/>
    <property type="project" value="UniProtKB-ARBA"/>
</dbReference>
<dbReference type="EMBL" id="LGUB01000189">
    <property type="protein sequence ID" value="KRH93880.1"/>
    <property type="molecule type" value="Genomic_DNA"/>
</dbReference>